<dbReference type="SUPFAM" id="SSF48452">
    <property type="entry name" value="TPR-like"/>
    <property type="match status" value="1"/>
</dbReference>
<dbReference type="InterPro" id="IPR011990">
    <property type="entry name" value="TPR-like_helical_dom_sf"/>
</dbReference>
<evidence type="ECO:0000313" key="8">
    <source>
        <dbReference type="Proteomes" id="UP000231503"/>
    </source>
</evidence>
<feature type="transmembrane region" description="Helical" evidence="5">
    <location>
        <begin position="248"/>
        <end position="267"/>
    </location>
</feature>
<dbReference type="GO" id="GO:0016020">
    <property type="term" value="C:membrane"/>
    <property type="evidence" value="ECO:0007669"/>
    <property type="project" value="UniProtKB-SubCell"/>
</dbReference>
<gene>
    <name evidence="7" type="ORF">COU47_00635</name>
</gene>
<reference evidence="8" key="1">
    <citation type="submission" date="2017-09" db="EMBL/GenBank/DDBJ databases">
        <title>Depth-based differentiation of microbial function through sediment-hosted aquifers and enrichment of novel symbionts in the deep terrestrial subsurface.</title>
        <authorList>
            <person name="Probst A.J."/>
            <person name="Ladd B."/>
            <person name="Jarett J.K."/>
            <person name="Geller-Mcgrath D.E."/>
            <person name="Sieber C.M.K."/>
            <person name="Emerson J.B."/>
            <person name="Anantharaman K."/>
            <person name="Thomas B.C."/>
            <person name="Malmstrom R."/>
            <person name="Stieglmeier M."/>
            <person name="Klingl A."/>
            <person name="Woyke T."/>
            <person name="Ryan C.M."/>
            <person name="Banfield J.F."/>
        </authorList>
    </citation>
    <scope>NUCLEOTIDE SEQUENCE [LARGE SCALE GENOMIC DNA]</scope>
</reference>
<dbReference type="InterPro" id="IPR007016">
    <property type="entry name" value="O-antigen_ligase-rel_domated"/>
</dbReference>
<dbReference type="PANTHER" id="PTHR37422:SF23">
    <property type="entry name" value="TEICHURONIC ACID BIOSYNTHESIS PROTEIN TUAE"/>
    <property type="match status" value="1"/>
</dbReference>
<keyword evidence="4 5" id="KW-0472">Membrane</keyword>
<proteinExistence type="predicted"/>
<evidence type="ECO:0000256" key="3">
    <source>
        <dbReference type="ARBA" id="ARBA00022989"/>
    </source>
</evidence>
<evidence type="ECO:0000256" key="2">
    <source>
        <dbReference type="ARBA" id="ARBA00022692"/>
    </source>
</evidence>
<dbReference type="AlphaFoldDB" id="A0A2H0TG46"/>
<feature type="transmembrane region" description="Helical" evidence="5">
    <location>
        <begin position="73"/>
        <end position="92"/>
    </location>
</feature>
<dbReference type="EMBL" id="PFCO01000001">
    <property type="protein sequence ID" value="PIR69924.1"/>
    <property type="molecule type" value="Genomic_DNA"/>
</dbReference>
<evidence type="ECO:0000313" key="7">
    <source>
        <dbReference type="EMBL" id="PIR69924.1"/>
    </source>
</evidence>
<feature type="transmembrane region" description="Helical" evidence="5">
    <location>
        <begin position="348"/>
        <end position="371"/>
    </location>
</feature>
<feature type="transmembrane region" description="Helical" evidence="5">
    <location>
        <begin position="407"/>
        <end position="425"/>
    </location>
</feature>
<feature type="transmembrane region" description="Helical" evidence="5">
    <location>
        <begin position="383"/>
        <end position="401"/>
    </location>
</feature>
<name>A0A2H0TG46_9BACT</name>
<sequence>MQSRELEKILLWVVRIGIYALPFTLLIVSKSAFFPYITTKNFLFRGIVDVVAAGWIGLLILNFKHYWPKKSFIIIAFSLLIGVAFLASVFSTDPSYSFWSNFERMEGFIAYFHLLLLLLVLVGVFQKRRDWFVLFGMSIAASVLLSFYGLLEYAGAVTTFADSDRVISTLGNPLYVAAYLTFHIFLLGYFFFYVRNTYLRVLFAALAFFELVIFFLTGSRGALVGIVAGLGAMVFVSMFMVKEKKKKLIIGLILITLALAPLGLGMLEDVSFVKNNSVLARFSRISITDTTVSSRFIIWGMAVDAFLDRPVLGWGLNNFIIPFGEHYNPALFGNEPWFDRTHNVPLEWLVSTGIIGFFAYLLLIAAILFSLRKAAKRGILKPRDALILFGMVITYLFQTLFVFDVLATHMMLTIVVAFLAVLMTVSKETWEQKYQSMSSRAISGIHIFGVIAVFFASFAFMYIATIKPHRASTALIDAFRAVGEGKNDAVLSYFNEALASSHGTIGEPEVREQLARLVSDGLSGSPGLLQNAQIQAIATRAQDELEKEVASYGTTHPNIRFSIMLGRLYGVLGIVKDDEDLLRRSIQIHEDAIAFAPNYIPLYPFVANFYTKLRQYDIALDLIREAEKKLALHNKFSYEVSYNLPFINVIAERYDTALVETQRLKIWLGGNLNDIDTTKMNVILDVAQGNNSPGGRKFIEDVYNLDPRVTRAGLLLAEIYADEGRYADARRVVGEVLEKDPSLAEEINNFLASLDALE</sequence>
<feature type="transmembrane region" description="Helical" evidence="5">
    <location>
        <begin position="132"/>
        <end position="154"/>
    </location>
</feature>
<evidence type="ECO:0000256" key="4">
    <source>
        <dbReference type="ARBA" id="ARBA00023136"/>
    </source>
</evidence>
<organism evidence="7 8">
    <name type="scientific">Candidatus Niyogibacteria bacterium CG10_big_fil_rev_8_21_14_0_10_46_36</name>
    <dbReference type="NCBI Taxonomy" id="1974726"/>
    <lineage>
        <taxon>Bacteria</taxon>
        <taxon>Candidatus Niyogiibacteriota</taxon>
    </lineage>
</organism>
<feature type="transmembrane region" description="Helical" evidence="5">
    <location>
        <begin position="108"/>
        <end position="125"/>
    </location>
</feature>
<dbReference type="Proteomes" id="UP000231503">
    <property type="component" value="Unassembled WGS sequence"/>
</dbReference>
<evidence type="ECO:0000256" key="1">
    <source>
        <dbReference type="ARBA" id="ARBA00004141"/>
    </source>
</evidence>
<accession>A0A2H0TG46</accession>
<feature type="transmembrane region" description="Helical" evidence="5">
    <location>
        <begin position="222"/>
        <end position="241"/>
    </location>
</feature>
<feature type="transmembrane region" description="Helical" evidence="5">
    <location>
        <begin position="445"/>
        <end position="464"/>
    </location>
</feature>
<keyword evidence="3 5" id="KW-1133">Transmembrane helix</keyword>
<feature type="domain" description="O-antigen ligase-related" evidence="6">
    <location>
        <begin position="207"/>
        <end position="361"/>
    </location>
</feature>
<dbReference type="InterPro" id="IPR051533">
    <property type="entry name" value="WaaL-like"/>
</dbReference>
<dbReference type="PANTHER" id="PTHR37422">
    <property type="entry name" value="TEICHURONIC ACID BIOSYNTHESIS PROTEIN TUAE"/>
    <property type="match status" value="1"/>
</dbReference>
<comment type="caution">
    <text evidence="7">The sequence shown here is derived from an EMBL/GenBank/DDBJ whole genome shotgun (WGS) entry which is preliminary data.</text>
</comment>
<dbReference type="Pfam" id="PF04932">
    <property type="entry name" value="Wzy_C"/>
    <property type="match status" value="1"/>
</dbReference>
<dbReference type="Gene3D" id="1.25.40.10">
    <property type="entry name" value="Tetratricopeptide repeat domain"/>
    <property type="match status" value="1"/>
</dbReference>
<protein>
    <recommendedName>
        <fullName evidence="6">O-antigen ligase-related domain-containing protein</fullName>
    </recommendedName>
</protein>
<evidence type="ECO:0000256" key="5">
    <source>
        <dbReference type="SAM" id="Phobius"/>
    </source>
</evidence>
<feature type="transmembrane region" description="Helical" evidence="5">
    <location>
        <begin position="199"/>
        <end position="216"/>
    </location>
</feature>
<feature type="transmembrane region" description="Helical" evidence="5">
    <location>
        <begin position="174"/>
        <end position="192"/>
    </location>
</feature>
<keyword evidence="2 5" id="KW-0812">Transmembrane</keyword>
<feature type="transmembrane region" description="Helical" evidence="5">
    <location>
        <begin position="12"/>
        <end position="36"/>
    </location>
</feature>
<evidence type="ECO:0000259" key="6">
    <source>
        <dbReference type="Pfam" id="PF04932"/>
    </source>
</evidence>
<feature type="transmembrane region" description="Helical" evidence="5">
    <location>
        <begin position="42"/>
        <end position="61"/>
    </location>
</feature>
<comment type="subcellular location">
    <subcellularLocation>
        <location evidence="1">Membrane</location>
        <topology evidence="1">Multi-pass membrane protein</topology>
    </subcellularLocation>
</comment>